<keyword evidence="10 16" id="KW-0249">Electron transport</keyword>
<protein>
    <recommendedName>
        <fullName evidence="16">Cytochrome c oxidase subunit 1</fullName>
        <ecNumber evidence="16">7.1.1.9</ecNumber>
    </recommendedName>
</protein>
<accession>A0A841H7I8</accession>
<feature type="domain" description="Cytochrome oxidase subunit I profile" evidence="17">
    <location>
        <begin position="18"/>
        <end position="532"/>
    </location>
</feature>
<dbReference type="PRINTS" id="PR01165">
    <property type="entry name" value="CYCOXIDASEI"/>
</dbReference>
<evidence type="ECO:0000313" key="19">
    <source>
        <dbReference type="Proteomes" id="UP000582837"/>
    </source>
</evidence>
<keyword evidence="4 16" id="KW-1003">Cell membrane</keyword>
<reference evidence="18 19" key="1">
    <citation type="submission" date="2020-08" db="EMBL/GenBank/DDBJ databases">
        <title>Genomic Encyclopedia of Type Strains, Phase IV (KMG-IV): sequencing the most valuable type-strain genomes for metagenomic binning, comparative biology and taxonomic classification.</title>
        <authorList>
            <person name="Goeker M."/>
        </authorList>
    </citation>
    <scope>NUCLEOTIDE SEQUENCE [LARGE SCALE GENOMIC DNA]</scope>
    <source>
        <strain evidence="18 19">DSM 29007</strain>
    </source>
</reference>
<evidence type="ECO:0000256" key="6">
    <source>
        <dbReference type="ARBA" id="ARBA00022660"/>
    </source>
</evidence>
<comment type="pathway">
    <text evidence="2 16">Energy metabolism; oxidative phosphorylation.</text>
</comment>
<keyword evidence="3 16" id="KW-0813">Transport</keyword>
<comment type="subcellular location">
    <subcellularLocation>
        <location evidence="1 16">Cell membrane</location>
        <topology evidence="1 16">Multi-pass membrane protein</topology>
    </subcellularLocation>
</comment>
<dbReference type="InterPro" id="IPR023616">
    <property type="entry name" value="Cyt_c_oxase-like_su1_dom"/>
</dbReference>
<keyword evidence="7 16" id="KW-0812">Transmembrane</keyword>
<dbReference type="Proteomes" id="UP000582837">
    <property type="component" value="Unassembled WGS sequence"/>
</dbReference>
<keyword evidence="13 16" id="KW-0186">Copper</keyword>
<evidence type="ECO:0000256" key="13">
    <source>
        <dbReference type="ARBA" id="ARBA00023008"/>
    </source>
</evidence>
<feature type="transmembrane region" description="Helical" evidence="16">
    <location>
        <begin position="472"/>
        <end position="494"/>
    </location>
</feature>
<dbReference type="NCBIfam" id="TIGR02891">
    <property type="entry name" value="CtaD_CoxA"/>
    <property type="match status" value="1"/>
</dbReference>
<dbReference type="InterPro" id="IPR014241">
    <property type="entry name" value="Cyt_c_oxidase_su1_bac"/>
</dbReference>
<evidence type="ECO:0000256" key="15">
    <source>
        <dbReference type="ARBA" id="ARBA00047816"/>
    </source>
</evidence>
<keyword evidence="12 16" id="KW-0408">Iron</keyword>
<dbReference type="PANTHER" id="PTHR10422">
    <property type="entry name" value="CYTOCHROME C OXIDASE SUBUNIT 1"/>
    <property type="match status" value="1"/>
</dbReference>
<feature type="transmembrane region" description="Helical" evidence="16">
    <location>
        <begin position="621"/>
        <end position="641"/>
    </location>
</feature>
<feature type="transmembrane region" description="Helical" evidence="16">
    <location>
        <begin position="202"/>
        <end position="225"/>
    </location>
</feature>
<evidence type="ECO:0000256" key="2">
    <source>
        <dbReference type="ARBA" id="ARBA00004673"/>
    </source>
</evidence>
<feature type="transmembrane region" description="Helical" evidence="16">
    <location>
        <begin position="593"/>
        <end position="615"/>
    </location>
</feature>
<dbReference type="Gene3D" id="1.10.287.70">
    <property type="match status" value="1"/>
</dbReference>
<evidence type="ECO:0000256" key="3">
    <source>
        <dbReference type="ARBA" id="ARBA00022448"/>
    </source>
</evidence>
<feature type="transmembrane region" description="Helical" evidence="16">
    <location>
        <begin position="37"/>
        <end position="57"/>
    </location>
</feature>
<dbReference type="InterPro" id="IPR000883">
    <property type="entry name" value="Cyt_C_Oxase_1"/>
</dbReference>
<dbReference type="PROSITE" id="PS50855">
    <property type="entry name" value="COX1"/>
    <property type="match status" value="1"/>
</dbReference>
<evidence type="ECO:0000259" key="17">
    <source>
        <dbReference type="PROSITE" id="PS50855"/>
    </source>
</evidence>
<dbReference type="GO" id="GO:0022904">
    <property type="term" value="P:respiratory electron transport chain"/>
    <property type="evidence" value="ECO:0007669"/>
    <property type="project" value="TreeGrafter"/>
</dbReference>
<evidence type="ECO:0000256" key="11">
    <source>
        <dbReference type="ARBA" id="ARBA00022989"/>
    </source>
</evidence>
<feature type="transmembrane region" description="Helical" evidence="16">
    <location>
        <begin position="119"/>
        <end position="137"/>
    </location>
</feature>
<feature type="transmembrane region" description="Helical" evidence="16">
    <location>
        <begin position="285"/>
        <end position="303"/>
    </location>
</feature>
<feature type="transmembrane region" description="Helical" evidence="16">
    <location>
        <begin position="323"/>
        <end position="343"/>
    </location>
</feature>
<evidence type="ECO:0000256" key="4">
    <source>
        <dbReference type="ARBA" id="ARBA00022475"/>
    </source>
</evidence>
<dbReference type="GO" id="GO:0006119">
    <property type="term" value="P:oxidative phosphorylation"/>
    <property type="evidence" value="ECO:0007669"/>
    <property type="project" value="UniProtKB-UniPathway"/>
</dbReference>
<comment type="function">
    <text evidence="16">Cytochrome c oxidase is the component of the respiratory chain that catalyzes the reduction of oxygen to water. Subunits 1-3 form the functional core of the enzyme complex. CO I is the catalytic subunit of the enzyme. Electrons originating in cytochrome c are transferred via the copper A center of subunit 2 and heme A of subunit 1 to the bimetallic center formed by heme A3 and copper B.</text>
</comment>
<feature type="transmembrane region" description="Helical" evidence="16">
    <location>
        <begin position="253"/>
        <end position="273"/>
    </location>
</feature>
<dbReference type="GO" id="GO:0020037">
    <property type="term" value="F:heme binding"/>
    <property type="evidence" value="ECO:0007669"/>
    <property type="project" value="InterPro"/>
</dbReference>
<name>A0A841H7I8_9BACT</name>
<dbReference type="FunFam" id="1.20.210.10:FF:000006">
    <property type="entry name" value="Cytochrome c oxidase subunit 1"/>
    <property type="match status" value="1"/>
</dbReference>
<dbReference type="Gene3D" id="1.20.210.10">
    <property type="entry name" value="Cytochrome c oxidase-like, subunit I domain"/>
    <property type="match status" value="1"/>
</dbReference>
<comment type="caution">
    <text evidence="18">The sequence shown here is derived from an EMBL/GenBank/DDBJ whole genome shotgun (WGS) entry which is preliminary data.</text>
</comment>
<proteinExistence type="inferred from homology"/>
<evidence type="ECO:0000256" key="7">
    <source>
        <dbReference type="ARBA" id="ARBA00022692"/>
    </source>
</evidence>
<dbReference type="GO" id="GO:0046872">
    <property type="term" value="F:metal ion binding"/>
    <property type="evidence" value="ECO:0007669"/>
    <property type="project" value="UniProtKB-KW"/>
</dbReference>
<comment type="catalytic activity">
    <reaction evidence="15 16">
        <text>4 Fe(II)-[cytochrome c] + O2 + 8 H(+)(in) = 4 Fe(III)-[cytochrome c] + 2 H2O + 4 H(+)(out)</text>
        <dbReference type="Rhea" id="RHEA:11436"/>
        <dbReference type="Rhea" id="RHEA-COMP:10350"/>
        <dbReference type="Rhea" id="RHEA-COMP:14399"/>
        <dbReference type="ChEBI" id="CHEBI:15377"/>
        <dbReference type="ChEBI" id="CHEBI:15378"/>
        <dbReference type="ChEBI" id="CHEBI:15379"/>
        <dbReference type="ChEBI" id="CHEBI:29033"/>
        <dbReference type="ChEBI" id="CHEBI:29034"/>
        <dbReference type="EC" id="7.1.1.9"/>
    </reaction>
</comment>
<feature type="transmembrane region" description="Helical" evidence="16">
    <location>
        <begin position="395"/>
        <end position="415"/>
    </location>
</feature>
<dbReference type="UniPathway" id="UPA00705"/>
<dbReference type="InterPro" id="IPR036927">
    <property type="entry name" value="Cyt_c_oxase-like_su1_sf"/>
</dbReference>
<evidence type="ECO:0000256" key="14">
    <source>
        <dbReference type="ARBA" id="ARBA00023136"/>
    </source>
</evidence>
<feature type="transmembrane region" description="Helical" evidence="16">
    <location>
        <begin position="77"/>
        <end position="98"/>
    </location>
</feature>
<keyword evidence="9" id="KW-1278">Translocase</keyword>
<evidence type="ECO:0000256" key="5">
    <source>
        <dbReference type="ARBA" id="ARBA00022617"/>
    </source>
</evidence>
<organism evidence="18 19">
    <name type="scientific">Longimicrobium terrae</name>
    <dbReference type="NCBI Taxonomy" id="1639882"/>
    <lineage>
        <taxon>Bacteria</taxon>
        <taxon>Pseudomonadati</taxon>
        <taxon>Gemmatimonadota</taxon>
        <taxon>Longimicrobiia</taxon>
        <taxon>Longimicrobiales</taxon>
        <taxon>Longimicrobiaceae</taxon>
        <taxon>Longimicrobium</taxon>
    </lineage>
</organism>
<evidence type="ECO:0000256" key="12">
    <source>
        <dbReference type="ARBA" id="ARBA00023004"/>
    </source>
</evidence>
<keyword evidence="14 16" id="KW-0472">Membrane</keyword>
<dbReference type="PANTHER" id="PTHR10422:SF18">
    <property type="entry name" value="CYTOCHROME C OXIDASE SUBUNIT 1"/>
    <property type="match status" value="1"/>
</dbReference>
<dbReference type="SUPFAM" id="SSF81442">
    <property type="entry name" value="Cytochrome c oxidase subunit I-like"/>
    <property type="match status" value="1"/>
</dbReference>
<dbReference type="EMBL" id="JACHIA010000027">
    <property type="protein sequence ID" value="MBB6073659.1"/>
    <property type="molecule type" value="Genomic_DNA"/>
</dbReference>
<dbReference type="Pfam" id="PF00115">
    <property type="entry name" value="COX1"/>
    <property type="match status" value="1"/>
</dbReference>
<keyword evidence="5 16" id="KW-0349">Heme</keyword>
<gene>
    <name evidence="18" type="ORF">HNQ61_005330</name>
</gene>
<evidence type="ECO:0000313" key="18">
    <source>
        <dbReference type="EMBL" id="MBB6073659.1"/>
    </source>
</evidence>
<dbReference type="RefSeq" id="WP_170035247.1">
    <property type="nucleotide sequence ID" value="NZ_JABDTL010000001.1"/>
</dbReference>
<keyword evidence="11 16" id="KW-1133">Transmembrane helix</keyword>
<evidence type="ECO:0000256" key="1">
    <source>
        <dbReference type="ARBA" id="ARBA00004651"/>
    </source>
</evidence>
<feature type="transmembrane region" description="Helical" evidence="16">
    <location>
        <begin position="355"/>
        <end position="375"/>
    </location>
</feature>
<sequence length="649" mass="71832">MASTATVAAPHSLAAAHPEPRGLWSWITTVDHKRIGILYGATAFFFFLVGGLEALLIRVQLAVPNNNFVSADLYNQLFTVHALTMIFGALMPLTAALFNYMVPLQIGARDVAFPRLNALSYWIYLFGVLFFNTGMLLKLGPNSGWFAYAPITTKQFSPGLNMDFYVLGLQILGLSSILASLNFIVTIVNMRAPGMRLMRMPIFTWMTLITNVLIVTAMAVFTIAVTELMFDRVFGSAFYDINKGADPLLWQHLFWMFGHPEVYILILPIMGMVSEVIPTFSRKPLFGYNVMVFSGVLIGWLGWGVWSHHMFATGMGPIADSFFSLSTMLIAIPTGIKIFNWLGTLWGGSIRFTTAMLFSLAFLAMFTIGGISGVMHAAAPSDLQQTDTYFVVAHIHYVFFGGTVLGLWSGIYYWYPKVFGRLLSERAGQVHFWLTLVGMNITFFPMHFLGMLGMPRRIFTYADNMGFNEMNALISAGSFILALGTLVFAINLALSWKFGRRAGANPWGASTLEWSIPSPPPVYNFAVIPIVHSRMPLWEGDAAKSSGIPHGRVEEETEQVTLMGRKVGEVADPESDVNVMSPHQDIHLPPPSYWPIVLAAGISMIFIGLLFRNVGGAAHNLWFMTPAGALLTVVAIYAWAFEPGHSHEH</sequence>
<dbReference type="GO" id="GO:0015990">
    <property type="term" value="P:electron transport coupled proton transport"/>
    <property type="evidence" value="ECO:0007669"/>
    <property type="project" value="InterPro"/>
</dbReference>
<evidence type="ECO:0000256" key="8">
    <source>
        <dbReference type="ARBA" id="ARBA00022723"/>
    </source>
</evidence>
<evidence type="ECO:0000256" key="10">
    <source>
        <dbReference type="ARBA" id="ARBA00022982"/>
    </source>
</evidence>
<dbReference type="EC" id="7.1.1.9" evidence="16"/>
<keyword evidence="8 16" id="KW-0479">Metal-binding</keyword>
<dbReference type="GO" id="GO:0004129">
    <property type="term" value="F:cytochrome-c oxidase activity"/>
    <property type="evidence" value="ECO:0007669"/>
    <property type="project" value="UniProtKB-EC"/>
</dbReference>
<evidence type="ECO:0000256" key="16">
    <source>
        <dbReference type="RuleBase" id="RU363061"/>
    </source>
</evidence>
<evidence type="ECO:0000256" key="9">
    <source>
        <dbReference type="ARBA" id="ARBA00022967"/>
    </source>
</evidence>
<dbReference type="GO" id="GO:0005886">
    <property type="term" value="C:plasma membrane"/>
    <property type="evidence" value="ECO:0007669"/>
    <property type="project" value="UniProtKB-SubCell"/>
</dbReference>
<dbReference type="AlphaFoldDB" id="A0A841H7I8"/>
<feature type="transmembrane region" description="Helical" evidence="16">
    <location>
        <begin position="164"/>
        <end position="190"/>
    </location>
</feature>
<keyword evidence="19" id="KW-1185">Reference proteome</keyword>
<keyword evidence="6 16" id="KW-0679">Respiratory chain</keyword>
<feature type="transmembrane region" description="Helical" evidence="16">
    <location>
        <begin position="427"/>
        <end position="452"/>
    </location>
</feature>
<comment type="similarity">
    <text evidence="16">Belongs to the heme-copper respiratory oxidase family.</text>
</comment>